<comment type="caution">
    <text evidence="2">The sequence shown here is derived from an EMBL/GenBank/DDBJ whole genome shotgun (WGS) entry which is preliminary data.</text>
</comment>
<keyword evidence="3" id="KW-1185">Reference proteome</keyword>
<accession>A0ABR3ZDY4</accession>
<dbReference type="EMBL" id="JAWCUI010000015">
    <property type="protein sequence ID" value="KAL1898554.1"/>
    <property type="molecule type" value="Genomic_DNA"/>
</dbReference>
<feature type="region of interest" description="Disordered" evidence="1">
    <location>
        <begin position="292"/>
        <end position="312"/>
    </location>
</feature>
<proteinExistence type="predicted"/>
<evidence type="ECO:0000256" key="1">
    <source>
        <dbReference type="SAM" id="MobiDB-lite"/>
    </source>
</evidence>
<evidence type="ECO:0000313" key="2">
    <source>
        <dbReference type="EMBL" id="KAL1898554.1"/>
    </source>
</evidence>
<organism evidence="2 3">
    <name type="scientific">Sporothrix stenoceras</name>
    <dbReference type="NCBI Taxonomy" id="5173"/>
    <lineage>
        <taxon>Eukaryota</taxon>
        <taxon>Fungi</taxon>
        <taxon>Dikarya</taxon>
        <taxon>Ascomycota</taxon>
        <taxon>Pezizomycotina</taxon>
        <taxon>Sordariomycetes</taxon>
        <taxon>Sordariomycetidae</taxon>
        <taxon>Ophiostomatales</taxon>
        <taxon>Ophiostomataceae</taxon>
        <taxon>Sporothrix</taxon>
    </lineage>
</organism>
<protein>
    <submittedName>
        <fullName evidence="2">Uncharacterized protein</fullName>
    </submittedName>
</protein>
<reference evidence="2 3" key="1">
    <citation type="journal article" date="2024" name="IMA Fungus">
        <title>IMA Genome - F19 : A genome assembly and annotation guide to empower mycologists, including annotated draft genome sequences of Ceratocystis pirilliformis, Diaporthe australafricana, Fusarium ophioides, Paecilomyces lecythidis, and Sporothrix stenoceras.</title>
        <authorList>
            <person name="Aylward J."/>
            <person name="Wilson A.M."/>
            <person name="Visagie C.M."/>
            <person name="Spraker J."/>
            <person name="Barnes I."/>
            <person name="Buitendag C."/>
            <person name="Ceriani C."/>
            <person name="Del Mar Angel L."/>
            <person name="du Plessis D."/>
            <person name="Fuchs T."/>
            <person name="Gasser K."/>
            <person name="Kramer D."/>
            <person name="Li W."/>
            <person name="Munsamy K."/>
            <person name="Piso A."/>
            <person name="Price J.L."/>
            <person name="Sonnekus B."/>
            <person name="Thomas C."/>
            <person name="van der Nest A."/>
            <person name="van Dijk A."/>
            <person name="van Heerden A."/>
            <person name="van Vuuren N."/>
            <person name="Yilmaz N."/>
            <person name="Duong T.A."/>
            <person name="van der Merwe N.A."/>
            <person name="Wingfield M.J."/>
            <person name="Wingfield B.D."/>
        </authorList>
    </citation>
    <scope>NUCLEOTIDE SEQUENCE [LARGE SCALE GENOMIC DNA]</scope>
    <source>
        <strain evidence="2 3">CMW 5346</strain>
    </source>
</reference>
<feature type="compositionally biased region" description="Polar residues" evidence="1">
    <location>
        <begin position="302"/>
        <end position="312"/>
    </location>
</feature>
<name>A0ABR3ZDY4_9PEZI</name>
<evidence type="ECO:0000313" key="3">
    <source>
        <dbReference type="Proteomes" id="UP001583186"/>
    </source>
</evidence>
<gene>
    <name evidence="2" type="ORF">Sste5346_003458</name>
</gene>
<dbReference type="Proteomes" id="UP001583186">
    <property type="component" value="Unassembled WGS sequence"/>
</dbReference>
<sequence>MIMRAPFRPVQPVIWINGWPAMGKLALAQCICQLLGTDRCVVIDDREFTDQLKLPRDALMSRCVSRSGGRPRGLSLNDINSNTHTHRYNVCGEAGPDGGRCPGRECPGRGCPGRECLSGRLMTGQDGLMPPLQIKQAACFRKFVYGDEDDEALKAGKFDAIQRQRVVIFTDCRANNKVGAEGAWHYANTVRDAGRDFVPVYVECLPEEHERRAKMSDKLYNHLDGEAMTGMEASRELQARSDGRLFTFPQDKIPGLYLDVTTQGIHDSALEVISFINAIHEKRSDFIKEKCEASARRRPGSSVESGSESNTV</sequence>